<evidence type="ECO:0000256" key="4">
    <source>
        <dbReference type="ARBA" id="ARBA00022729"/>
    </source>
</evidence>
<keyword evidence="12 14" id="KW-0141">cGMP biosynthesis</keyword>
<keyword evidence="5" id="KW-0547">Nucleotide-binding</keyword>
<evidence type="ECO:0000256" key="7">
    <source>
        <dbReference type="ARBA" id="ARBA00023134"/>
    </source>
</evidence>
<dbReference type="GO" id="GO:0004383">
    <property type="term" value="F:guanylate cyclase activity"/>
    <property type="evidence" value="ECO:0007669"/>
    <property type="project" value="UniProtKB-EC"/>
</dbReference>
<dbReference type="InterPro" id="IPR001828">
    <property type="entry name" value="ANF_lig-bd_rcpt"/>
</dbReference>
<dbReference type="InterPro" id="IPR000719">
    <property type="entry name" value="Prot_kinase_dom"/>
</dbReference>
<evidence type="ECO:0000256" key="9">
    <source>
        <dbReference type="ARBA" id="ARBA00023170"/>
    </source>
</evidence>
<comment type="catalytic activity">
    <reaction evidence="14">
        <text>GTP = 3',5'-cyclic GMP + diphosphate</text>
        <dbReference type="Rhea" id="RHEA:13665"/>
        <dbReference type="ChEBI" id="CHEBI:33019"/>
        <dbReference type="ChEBI" id="CHEBI:37565"/>
        <dbReference type="ChEBI" id="CHEBI:57746"/>
        <dbReference type="EC" id="4.6.1.2"/>
    </reaction>
</comment>
<dbReference type="PROSITE" id="PS00452">
    <property type="entry name" value="GUANYLATE_CYCLASE_1"/>
    <property type="match status" value="1"/>
</dbReference>
<dbReference type="CDD" id="cd07302">
    <property type="entry name" value="CHD"/>
    <property type="match status" value="1"/>
</dbReference>
<protein>
    <recommendedName>
        <fullName evidence="2 14">Guanylate cyclase</fullName>
        <ecNumber evidence="2 14">4.6.1.2</ecNumber>
    </recommendedName>
</protein>
<dbReference type="InterPro" id="IPR001245">
    <property type="entry name" value="Ser-Thr/Tyr_kinase_cat_dom"/>
</dbReference>
<dbReference type="EC" id="4.6.1.2" evidence="2 14"/>
<dbReference type="PROSITE" id="PS50011">
    <property type="entry name" value="PROTEIN_KINASE_DOM"/>
    <property type="match status" value="1"/>
</dbReference>
<dbReference type="Gene3D" id="6.10.250.780">
    <property type="match status" value="1"/>
</dbReference>
<dbReference type="Gene3D" id="1.10.510.10">
    <property type="entry name" value="Transferase(Phosphotransferase) domain 1"/>
    <property type="match status" value="1"/>
</dbReference>
<evidence type="ECO:0000256" key="10">
    <source>
        <dbReference type="ARBA" id="ARBA00023180"/>
    </source>
</evidence>
<dbReference type="Proteomes" id="UP000749559">
    <property type="component" value="Unassembled WGS sequence"/>
</dbReference>
<keyword evidence="4" id="KW-0732">Signal</keyword>
<dbReference type="InterPro" id="IPR001170">
    <property type="entry name" value="ANPR/GUC"/>
</dbReference>
<dbReference type="PRINTS" id="PR00255">
    <property type="entry name" value="NATPEPTIDER"/>
</dbReference>
<gene>
    <name evidence="15" type="ORF">OFUS_LOCUS10818</name>
</gene>
<keyword evidence="8" id="KW-0472">Membrane</keyword>
<dbReference type="Pfam" id="PF00211">
    <property type="entry name" value="Guanylate_cyc"/>
    <property type="match status" value="1"/>
</dbReference>
<accession>A0A8J1T5P8</accession>
<keyword evidence="6" id="KW-1133">Transmembrane helix</keyword>
<comment type="caution">
    <text evidence="15">The sequence shown here is derived from an EMBL/GenBank/DDBJ whole genome shotgun (WGS) entry which is preliminary data.</text>
</comment>
<organism evidence="15 16">
    <name type="scientific">Owenia fusiformis</name>
    <name type="common">Polychaete worm</name>
    <dbReference type="NCBI Taxonomy" id="6347"/>
    <lineage>
        <taxon>Eukaryota</taxon>
        <taxon>Metazoa</taxon>
        <taxon>Spiralia</taxon>
        <taxon>Lophotrochozoa</taxon>
        <taxon>Annelida</taxon>
        <taxon>Polychaeta</taxon>
        <taxon>Sedentaria</taxon>
        <taxon>Canalipalpata</taxon>
        <taxon>Sabellida</taxon>
        <taxon>Oweniida</taxon>
        <taxon>Oweniidae</taxon>
        <taxon>Owenia</taxon>
    </lineage>
</organism>
<keyword evidence="10" id="KW-0325">Glycoprotein</keyword>
<dbReference type="GO" id="GO:0005525">
    <property type="term" value="F:GTP binding"/>
    <property type="evidence" value="ECO:0007669"/>
    <property type="project" value="UniProtKB-KW"/>
</dbReference>
<dbReference type="SUPFAM" id="SSF56112">
    <property type="entry name" value="Protein kinase-like (PK-like)"/>
    <property type="match status" value="1"/>
</dbReference>
<dbReference type="GO" id="GO:0005524">
    <property type="term" value="F:ATP binding"/>
    <property type="evidence" value="ECO:0007669"/>
    <property type="project" value="InterPro"/>
</dbReference>
<keyword evidence="16" id="KW-1185">Reference proteome</keyword>
<dbReference type="SUPFAM" id="SSF53822">
    <property type="entry name" value="Periplasmic binding protein-like I"/>
    <property type="match status" value="1"/>
</dbReference>
<evidence type="ECO:0000256" key="5">
    <source>
        <dbReference type="ARBA" id="ARBA00022741"/>
    </source>
</evidence>
<dbReference type="PANTHER" id="PTHR11920:SF335">
    <property type="entry name" value="GUANYLATE CYCLASE"/>
    <property type="match status" value="1"/>
</dbReference>
<evidence type="ECO:0000313" key="15">
    <source>
        <dbReference type="EMBL" id="CAH1784662.1"/>
    </source>
</evidence>
<comment type="similarity">
    <text evidence="13">Belongs to the adenylyl cyclase class-4/guanylyl cyclase family.</text>
</comment>
<dbReference type="SUPFAM" id="SSF55073">
    <property type="entry name" value="Nucleotide cyclase"/>
    <property type="match status" value="1"/>
</dbReference>
<sequence length="1094" mass="122655">MYLLIASLFVFFGQSLSLQVTICSLVVKGTTLPYDYSKTGVAIAMGIEDARVNLGGSLTLNYIRRDIGDSCSQTAAVGAILAEAYLMENASIFIGPACPVMLERVWRMTEYWNVPVITPGELPQSLPYDGLKLSPNIIQMSYTADTVVGFLLSIFNKYGWKQVALVYDADSAYCSKLAATLDEMVNGTSYTVTKISTTTSNFDQIFGKVEKASKVVSVCLSEPDVIEMIREAEVKEMTNGHFAFFLLDDHDQPFLTNLLTVQSIQEALRAAYLITMQRPAIDQDFIDFKSRLKDRSAQEGYVYGSTEEVSEYAELWYDSVTLYAHTIQGMVSRGEDILNRVSVVSHMSDTTFKGLRGNVTMNTHGVREEDLELYSIDSSFNMQLVATFDGSERSYIEVSEISWLGGVQPSDGPSCQFENCGETESISFIVIIVCVCCAVAAAIAIAGFLYYRRQNDDDWWRVTWDELRIKTVRTLSSRTVATSQGSRLSKASVGAASMQQLFTQVGVLKGNQVAVRSVPLHPMVKLHVDDGLRQQLRELREITHPNLARVVGVVIEPPTVAVLTAYCPKGSLQDVLQNDAMQLDWSFRISIVQDIIKGMIYLHDSTLKSHGKLRSSKCVIDSRFVLKITDYGLPTIRGAEYHDETSVYWNAFLWTAPEHLRGSTSLLGSQEGDVYSFAIILQEIVTKTGPYEHMPETISTEEIVSRIRVGEQPPYRPYVDKSEYECADVIYELMQDSWDEEPKNRPSFQKIKRIMTKAGSWRETDNLMDTLLKRMEQYATNLENMVEEKTQAFIEEKKRSEQLLYQVLPKSVADKLKNNQTVESEAYECVTIYFSDIVGFTTISSESTPMQVVGLLNDLYTCFDAVLENFDVYKVETIGDAYMVVSGLPMRNGNNHVREIARMSLTLLHKITIFKVHHRPEEVLKLRIGLHSGPVCAGVVGLKMPRYCLFGDTVNTASRMESNGQAMKIHISSVSKNLLDKFKGFEIDLRGDITVKGKGEMTTYWLTGESNVDFSDTQQFFGQRKSKIEKESVVEPPMYVNAENDVNGSQTHVPDATPEVKDKEASDELLTPEIPVLQTTAPTPTIDKDDVYDI</sequence>
<dbReference type="CDD" id="cd06352">
    <property type="entry name" value="PBP1_NPR_GC-like"/>
    <property type="match status" value="1"/>
</dbReference>
<dbReference type="InterPro" id="IPR028082">
    <property type="entry name" value="Peripla_BP_I"/>
</dbReference>
<evidence type="ECO:0000256" key="14">
    <source>
        <dbReference type="RuleBase" id="RU003431"/>
    </source>
</evidence>
<dbReference type="InterPro" id="IPR001054">
    <property type="entry name" value="A/G_cyclase"/>
</dbReference>
<dbReference type="GO" id="GO:0005886">
    <property type="term" value="C:plasma membrane"/>
    <property type="evidence" value="ECO:0007669"/>
    <property type="project" value="TreeGrafter"/>
</dbReference>
<dbReference type="GO" id="GO:0035556">
    <property type="term" value="P:intracellular signal transduction"/>
    <property type="evidence" value="ECO:0007669"/>
    <property type="project" value="InterPro"/>
</dbReference>
<evidence type="ECO:0000256" key="11">
    <source>
        <dbReference type="ARBA" id="ARBA00023239"/>
    </source>
</evidence>
<evidence type="ECO:0000313" key="16">
    <source>
        <dbReference type="Proteomes" id="UP000749559"/>
    </source>
</evidence>
<dbReference type="GO" id="GO:0007168">
    <property type="term" value="P:receptor guanylyl cyclase signaling pathway"/>
    <property type="evidence" value="ECO:0007669"/>
    <property type="project" value="TreeGrafter"/>
</dbReference>
<evidence type="ECO:0000256" key="8">
    <source>
        <dbReference type="ARBA" id="ARBA00023136"/>
    </source>
</evidence>
<evidence type="ECO:0000256" key="3">
    <source>
        <dbReference type="ARBA" id="ARBA00022692"/>
    </source>
</evidence>
<dbReference type="SMART" id="SM00044">
    <property type="entry name" value="CYCc"/>
    <property type="match status" value="1"/>
</dbReference>
<dbReference type="AlphaFoldDB" id="A0A8J1T5P8"/>
<dbReference type="GO" id="GO:0004672">
    <property type="term" value="F:protein kinase activity"/>
    <property type="evidence" value="ECO:0007669"/>
    <property type="project" value="InterPro"/>
</dbReference>
<evidence type="ECO:0000256" key="13">
    <source>
        <dbReference type="RuleBase" id="RU000405"/>
    </source>
</evidence>
<keyword evidence="3" id="KW-0812">Transmembrane</keyword>
<evidence type="ECO:0000256" key="12">
    <source>
        <dbReference type="ARBA" id="ARBA00023293"/>
    </source>
</evidence>
<dbReference type="InterPro" id="IPR011009">
    <property type="entry name" value="Kinase-like_dom_sf"/>
</dbReference>
<reference evidence="15" key="1">
    <citation type="submission" date="2022-03" db="EMBL/GenBank/DDBJ databases">
        <authorList>
            <person name="Martin C."/>
        </authorList>
    </citation>
    <scope>NUCLEOTIDE SEQUENCE</scope>
</reference>
<keyword evidence="9" id="KW-0675">Receptor</keyword>
<dbReference type="Pfam" id="PF07714">
    <property type="entry name" value="PK_Tyr_Ser-Thr"/>
    <property type="match status" value="1"/>
</dbReference>
<dbReference type="Gene3D" id="3.30.70.1230">
    <property type="entry name" value="Nucleotide cyclase"/>
    <property type="match status" value="1"/>
</dbReference>
<comment type="subcellular location">
    <subcellularLocation>
        <location evidence="1">Membrane</location>
        <topology evidence="1">Single-pass type I membrane protein</topology>
    </subcellularLocation>
</comment>
<dbReference type="PROSITE" id="PS50125">
    <property type="entry name" value="GUANYLATE_CYCLASE_2"/>
    <property type="match status" value="1"/>
</dbReference>
<keyword evidence="7" id="KW-0342">GTP-binding</keyword>
<dbReference type="PANTHER" id="PTHR11920">
    <property type="entry name" value="GUANYLYL CYCLASE"/>
    <property type="match status" value="1"/>
</dbReference>
<dbReference type="InterPro" id="IPR029787">
    <property type="entry name" value="Nucleotide_cyclase"/>
</dbReference>
<keyword evidence="11 13" id="KW-0456">Lyase</keyword>
<proteinExistence type="inferred from homology"/>
<evidence type="ECO:0000256" key="1">
    <source>
        <dbReference type="ARBA" id="ARBA00004479"/>
    </source>
</evidence>
<evidence type="ECO:0000256" key="2">
    <source>
        <dbReference type="ARBA" id="ARBA00012202"/>
    </source>
</evidence>
<dbReference type="EMBL" id="CAIIXF020000005">
    <property type="protein sequence ID" value="CAH1784662.1"/>
    <property type="molecule type" value="Genomic_DNA"/>
</dbReference>
<dbReference type="InterPro" id="IPR050401">
    <property type="entry name" value="Cyclic_nucleotide_synthase"/>
</dbReference>
<dbReference type="GO" id="GO:0001653">
    <property type="term" value="F:peptide receptor activity"/>
    <property type="evidence" value="ECO:0007669"/>
    <property type="project" value="TreeGrafter"/>
</dbReference>
<dbReference type="Gene3D" id="3.40.50.2300">
    <property type="match status" value="2"/>
</dbReference>
<dbReference type="Pfam" id="PF01094">
    <property type="entry name" value="ANF_receptor"/>
    <property type="match status" value="1"/>
</dbReference>
<dbReference type="InterPro" id="IPR018297">
    <property type="entry name" value="A/G_cyclase_CS"/>
</dbReference>
<dbReference type="GO" id="GO:0004016">
    <property type="term" value="F:adenylate cyclase activity"/>
    <property type="evidence" value="ECO:0007669"/>
    <property type="project" value="TreeGrafter"/>
</dbReference>
<name>A0A8J1T5P8_OWEFU</name>
<dbReference type="OrthoDB" id="1890790at2759"/>
<dbReference type="FunFam" id="3.30.70.1230:FF:000004">
    <property type="entry name" value="Guanylate cyclase"/>
    <property type="match status" value="1"/>
</dbReference>
<evidence type="ECO:0000256" key="6">
    <source>
        <dbReference type="ARBA" id="ARBA00022989"/>
    </source>
</evidence>